<feature type="transmembrane region" description="Helical" evidence="6">
    <location>
        <begin position="190"/>
        <end position="208"/>
    </location>
</feature>
<feature type="chain" id="PRO_5040886870" evidence="7">
    <location>
        <begin position="17"/>
        <end position="235"/>
    </location>
</feature>
<dbReference type="Pfam" id="PF12832">
    <property type="entry name" value="MFS_1_like"/>
    <property type="match status" value="1"/>
</dbReference>
<dbReference type="InterPro" id="IPR020846">
    <property type="entry name" value="MFS_dom"/>
</dbReference>
<keyword evidence="7" id="KW-0732">Signal</keyword>
<dbReference type="InterPro" id="IPR051717">
    <property type="entry name" value="MFS_MFSD6"/>
</dbReference>
<name>A0A9W9ZBC7_9CNID</name>
<keyword evidence="10" id="KW-1185">Reference proteome</keyword>
<dbReference type="AlphaFoldDB" id="A0A9W9ZBC7"/>
<evidence type="ECO:0000256" key="7">
    <source>
        <dbReference type="SAM" id="SignalP"/>
    </source>
</evidence>
<dbReference type="SUPFAM" id="SSF103473">
    <property type="entry name" value="MFS general substrate transporter"/>
    <property type="match status" value="1"/>
</dbReference>
<organism evidence="9 10">
    <name type="scientific">Desmophyllum pertusum</name>
    <dbReference type="NCBI Taxonomy" id="174260"/>
    <lineage>
        <taxon>Eukaryota</taxon>
        <taxon>Metazoa</taxon>
        <taxon>Cnidaria</taxon>
        <taxon>Anthozoa</taxon>
        <taxon>Hexacorallia</taxon>
        <taxon>Scleractinia</taxon>
        <taxon>Caryophylliina</taxon>
        <taxon>Caryophylliidae</taxon>
        <taxon>Desmophyllum</taxon>
    </lineage>
</organism>
<keyword evidence="4 6" id="KW-1133">Transmembrane helix</keyword>
<evidence type="ECO:0000256" key="1">
    <source>
        <dbReference type="ARBA" id="ARBA00004141"/>
    </source>
</evidence>
<dbReference type="InterPro" id="IPR024989">
    <property type="entry name" value="MFS_assoc_dom"/>
</dbReference>
<evidence type="ECO:0000256" key="3">
    <source>
        <dbReference type="ARBA" id="ARBA00022692"/>
    </source>
</evidence>
<accession>A0A9W9ZBC7</accession>
<evidence type="ECO:0000313" key="9">
    <source>
        <dbReference type="EMBL" id="KAJ7378250.1"/>
    </source>
</evidence>
<dbReference type="PROSITE" id="PS50850">
    <property type="entry name" value="MFS"/>
    <property type="match status" value="1"/>
</dbReference>
<comment type="caution">
    <text evidence="9">The sequence shown here is derived from an EMBL/GenBank/DDBJ whole genome shotgun (WGS) entry which is preliminary data.</text>
</comment>
<comment type="subcellular location">
    <subcellularLocation>
        <location evidence="1">Membrane</location>
        <topology evidence="1">Multi-pass membrane protein</topology>
    </subcellularLocation>
</comment>
<gene>
    <name evidence="9" type="primary">MFSD6_3</name>
    <name evidence="9" type="ORF">OS493_024199</name>
</gene>
<feature type="transmembrane region" description="Helical" evidence="6">
    <location>
        <begin position="97"/>
        <end position="118"/>
    </location>
</feature>
<dbReference type="EMBL" id="MU826368">
    <property type="protein sequence ID" value="KAJ7378250.1"/>
    <property type="molecule type" value="Genomic_DNA"/>
</dbReference>
<protein>
    <submittedName>
        <fullName evidence="9">Major facilitator super domain-containing protein 6</fullName>
    </submittedName>
</protein>
<dbReference type="OrthoDB" id="10056177at2759"/>
<feature type="domain" description="Major facilitator superfamily (MFS) profile" evidence="8">
    <location>
        <begin position="30"/>
        <end position="235"/>
    </location>
</feature>
<keyword evidence="5 6" id="KW-0472">Membrane</keyword>
<evidence type="ECO:0000256" key="5">
    <source>
        <dbReference type="ARBA" id="ARBA00023136"/>
    </source>
</evidence>
<dbReference type="InterPro" id="IPR036259">
    <property type="entry name" value="MFS_trans_sf"/>
</dbReference>
<sequence length="235" mass="25255">MVITIIFLFFVKIVYCDAPKESLSAIKDLFNSRVKFAFWFAAISLGICDGFQSDFNAWFLDDLKASSFEVGLAASLHFIFSALCFFIANYALERLGYSVTIAAGLALYSVLFVGFSFAQSAWVAILFYVIIGGVFAVFWTACVAYVGSIASPIGLGAAAQGILNGLFVGVGTGGGTMLGGLLIGSIGMRVTYRLFAAFLALIILLFLGCQWQQGGSDESEAFYRAVPDELDDADE</sequence>
<evidence type="ECO:0000259" key="8">
    <source>
        <dbReference type="PROSITE" id="PS50850"/>
    </source>
</evidence>
<keyword evidence="3 6" id="KW-0812">Transmembrane</keyword>
<evidence type="ECO:0000256" key="4">
    <source>
        <dbReference type="ARBA" id="ARBA00022989"/>
    </source>
</evidence>
<feature type="transmembrane region" description="Helical" evidence="6">
    <location>
        <begin position="36"/>
        <end position="58"/>
    </location>
</feature>
<dbReference type="Gene3D" id="1.20.1250.20">
    <property type="entry name" value="MFS general substrate transporter like domains"/>
    <property type="match status" value="1"/>
</dbReference>
<reference evidence="9" key="1">
    <citation type="submission" date="2023-01" db="EMBL/GenBank/DDBJ databases">
        <title>Genome assembly of the deep-sea coral Lophelia pertusa.</title>
        <authorList>
            <person name="Herrera S."/>
            <person name="Cordes E."/>
        </authorList>
    </citation>
    <scope>NUCLEOTIDE SEQUENCE</scope>
    <source>
        <strain evidence="9">USNM1676648</strain>
        <tissue evidence="9">Polyp</tissue>
    </source>
</reference>
<proteinExistence type="inferred from homology"/>
<dbReference type="Proteomes" id="UP001163046">
    <property type="component" value="Unassembled WGS sequence"/>
</dbReference>
<feature type="transmembrane region" description="Helical" evidence="6">
    <location>
        <begin position="162"/>
        <end position="183"/>
    </location>
</feature>
<evidence type="ECO:0000313" key="10">
    <source>
        <dbReference type="Proteomes" id="UP001163046"/>
    </source>
</evidence>
<comment type="similarity">
    <text evidence="2">Belongs to the major facilitator superfamily. MFSD6 family.</text>
</comment>
<dbReference type="PANTHER" id="PTHR16172">
    <property type="entry name" value="MAJOR FACILITATOR SUPERFAMILY DOMAIN-CONTAINING PROTEIN 6-LIKE"/>
    <property type="match status" value="1"/>
</dbReference>
<dbReference type="GO" id="GO:0016020">
    <property type="term" value="C:membrane"/>
    <property type="evidence" value="ECO:0007669"/>
    <property type="project" value="UniProtKB-SubCell"/>
</dbReference>
<feature type="transmembrane region" description="Helical" evidence="6">
    <location>
        <begin position="70"/>
        <end position="91"/>
    </location>
</feature>
<feature type="transmembrane region" description="Helical" evidence="6">
    <location>
        <begin position="125"/>
        <end position="150"/>
    </location>
</feature>
<evidence type="ECO:0000256" key="2">
    <source>
        <dbReference type="ARBA" id="ARBA00005241"/>
    </source>
</evidence>
<evidence type="ECO:0000256" key="6">
    <source>
        <dbReference type="SAM" id="Phobius"/>
    </source>
</evidence>
<dbReference type="PANTHER" id="PTHR16172:SF2">
    <property type="entry name" value="MAJOR FACILITATOR SUPERFAMILY DOMAIN-CONTAINING PROTEIN 6"/>
    <property type="match status" value="1"/>
</dbReference>
<dbReference type="GO" id="GO:0022857">
    <property type="term" value="F:transmembrane transporter activity"/>
    <property type="evidence" value="ECO:0007669"/>
    <property type="project" value="InterPro"/>
</dbReference>
<feature type="signal peptide" evidence="7">
    <location>
        <begin position="1"/>
        <end position="16"/>
    </location>
</feature>